<dbReference type="PANTHER" id="PTHR37984:SF5">
    <property type="entry name" value="PROTEIN NYNRIN-LIKE"/>
    <property type="match status" value="1"/>
</dbReference>
<organism evidence="8 9">
    <name type="scientific">Phytophthora fragariaefolia</name>
    <dbReference type="NCBI Taxonomy" id="1490495"/>
    <lineage>
        <taxon>Eukaryota</taxon>
        <taxon>Sar</taxon>
        <taxon>Stramenopiles</taxon>
        <taxon>Oomycota</taxon>
        <taxon>Peronosporomycetes</taxon>
        <taxon>Peronosporales</taxon>
        <taxon>Peronosporaceae</taxon>
        <taxon>Phytophthora</taxon>
    </lineage>
</organism>
<dbReference type="InterPro" id="IPR012337">
    <property type="entry name" value="RNaseH-like_sf"/>
</dbReference>
<dbReference type="AlphaFoldDB" id="A0A9W6XF72"/>
<keyword evidence="4" id="KW-0255">Endonuclease</keyword>
<keyword evidence="2" id="KW-0548">Nucleotidyltransferase</keyword>
<keyword evidence="6" id="KW-0695">RNA-directed DNA polymerase</keyword>
<dbReference type="GO" id="GO:0004519">
    <property type="term" value="F:endonuclease activity"/>
    <property type="evidence" value="ECO:0007669"/>
    <property type="project" value="UniProtKB-KW"/>
</dbReference>
<dbReference type="GO" id="GO:0016787">
    <property type="term" value="F:hydrolase activity"/>
    <property type="evidence" value="ECO:0007669"/>
    <property type="project" value="UniProtKB-KW"/>
</dbReference>
<keyword evidence="3" id="KW-0540">Nuclease</keyword>
<protein>
    <submittedName>
        <fullName evidence="8">Unnamed protein product</fullName>
    </submittedName>
</protein>
<dbReference type="Proteomes" id="UP001165121">
    <property type="component" value="Unassembled WGS sequence"/>
</dbReference>
<dbReference type="GO" id="GO:0015074">
    <property type="term" value="P:DNA integration"/>
    <property type="evidence" value="ECO:0007669"/>
    <property type="project" value="InterPro"/>
</dbReference>
<proteinExistence type="predicted"/>
<evidence type="ECO:0000256" key="4">
    <source>
        <dbReference type="ARBA" id="ARBA00022759"/>
    </source>
</evidence>
<evidence type="ECO:0000259" key="7">
    <source>
        <dbReference type="PROSITE" id="PS50994"/>
    </source>
</evidence>
<comment type="caution">
    <text evidence="8">The sequence shown here is derived from an EMBL/GenBank/DDBJ whole genome shotgun (WGS) entry which is preliminary data.</text>
</comment>
<evidence type="ECO:0000256" key="3">
    <source>
        <dbReference type="ARBA" id="ARBA00022722"/>
    </source>
</evidence>
<evidence type="ECO:0000256" key="1">
    <source>
        <dbReference type="ARBA" id="ARBA00022679"/>
    </source>
</evidence>
<name>A0A9W6XF72_9STRA</name>
<evidence type="ECO:0000256" key="2">
    <source>
        <dbReference type="ARBA" id="ARBA00022695"/>
    </source>
</evidence>
<dbReference type="EMBL" id="BSXT01001002">
    <property type="protein sequence ID" value="GMF37353.1"/>
    <property type="molecule type" value="Genomic_DNA"/>
</dbReference>
<dbReference type="InterPro" id="IPR036397">
    <property type="entry name" value="RNaseH_sf"/>
</dbReference>
<dbReference type="Gene3D" id="3.30.420.10">
    <property type="entry name" value="Ribonuclease H-like superfamily/Ribonuclease H"/>
    <property type="match status" value="1"/>
</dbReference>
<evidence type="ECO:0000256" key="6">
    <source>
        <dbReference type="ARBA" id="ARBA00022918"/>
    </source>
</evidence>
<dbReference type="InterPro" id="IPR041373">
    <property type="entry name" value="RT_RNaseH"/>
</dbReference>
<gene>
    <name evidence="8" type="ORF">Pfra01_001045200</name>
</gene>
<evidence type="ECO:0000313" key="9">
    <source>
        <dbReference type="Proteomes" id="UP001165121"/>
    </source>
</evidence>
<dbReference type="SUPFAM" id="SSF56672">
    <property type="entry name" value="DNA/RNA polymerases"/>
    <property type="match status" value="1"/>
</dbReference>
<dbReference type="GO" id="GO:0003964">
    <property type="term" value="F:RNA-directed DNA polymerase activity"/>
    <property type="evidence" value="ECO:0007669"/>
    <property type="project" value="UniProtKB-KW"/>
</dbReference>
<keyword evidence="5" id="KW-0378">Hydrolase</keyword>
<feature type="domain" description="Integrase catalytic" evidence="7">
    <location>
        <begin position="274"/>
        <end position="445"/>
    </location>
</feature>
<keyword evidence="1" id="KW-0808">Transferase</keyword>
<dbReference type="OrthoDB" id="167344at2759"/>
<accession>A0A9W6XF72</accession>
<sequence>MTDYAVSVTGGLQPAVPLHECMLLIFTRRRSLVIAELRTYDSIHSAIFCLQHKQHYRMSGTFRGASSNWSVIEKEGYPIVRACSELDYLLIRDKGFEMFTDHRNLVYIFAPGTEIKKHVRGNLLRWSLKLNEFKYEIEHIPGDENVWADMFSRSADKTCRDSDDPQPRPLAAIEWPTIEGVIAAQSGKVAPTSHNLDGRGVYVDLYHRPWQPDTAGDLLQRLMVIAHCGSQGHRGVNAMVKELEGYFDISNVHIKARAFCGSCLLCCHVKGGNTIPRPYGELYRSSERNEALHMDYLFIGKYDDSSDYILVLKDDYSHFCELVPCKTADSVTAAGAIPQWNMRFGSTKVLISDTAAHFKNELLAELCHCTQTRQDFTVAYCPWINGSVERINRDILQVLRVMILEFRLRQEQWVDVLPLTQADLNQTPGQSLANMAPVEVLTGLEKPSSLKNIVVTSDEGKEYVVTLDDLSTAISNKVDALRLKFHNMHNKLEQAKSRLKTNKLSVKWIGPYRVIDAKPNSFTVEHLINGSTRDVHASRLKHYADNSFEVTEGIVEHIVNQDIYLTVREFVQHRLTDDHDYDILVA</sequence>
<dbReference type="InterPro" id="IPR050951">
    <property type="entry name" value="Retrovirus_Pol_polyprotein"/>
</dbReference>
<dbReference type="InterPro" id="IPR043502">
    <property type="entry name" value="DNA/RNA_pol_sf"/>
</dbReference>
<reference evidence="8" key="1">
    <citation type="submission" date="2023-04" db="EMBL/GenBank/DDBJ databases">
        <title>Phytophthora fragariaefolia NBRC 109709.</title>
        <authorList>
            <person name="Ichikawa N."/>
            <person name="Sato H."/>
            <person name="Tonouchi N."/>
        </authorList>
    </citation>
    <scope>NUCLEOTIDE SEQUENCE</scope>
    <source>
        <strain evidence="8">NBRC 109709</strain>
    </source>
</reference>
<dbReference type="PANTHER" id="PTHR37984">
    <property type="entry name" value="PROTEIN CBG26694"/>
    <property type="match status" value="1"/>
</dbReference>
<dbReference type="InterPro" id="IPR001584">
    <property type="entry name" value="Integrase_cat-core"/>
</dbReference>
<evidence type="ECO:0000313" key="8">
    <source>
        <dbReference type="EMBL" id="GMF37353.1"/>
    </source>
</evidence>
<dbReference type="SUPFAM" id="SSF53098">
    <property type="entry name" value="Ribonuclease H-like"/>
    <property type="match status" value="1"/>
</dbReference>
<keyword evidence="9" id="KW-1185">Reference proteome</keyword>
<dbReference type="Pfam" id="PF17917">
    <property type="entry name" value="RT_RNaseH"/>
    <property type="match status" value="1"/>
</dbReference>
<evidence type="ECO:0000256" key="5">
    <source>
        <dbReference type="ARBA" id="ARBA00022801"/>
    </source>
</evidence>
<dbReference type="PROSITE" id="PS50994">
    <property type="entry name" value="INTEGRASE"/>
    <property type="match status" value="1"/>
</dbReference>
<dbReference type="GO" id="GO:0003676">
    <property type="term" value="F:nucleic acid binding"/>
    <property type="evidence" value="ECO:0007669"/>
    <property type="project" value="InterPro"/>
</dbReference>